<dbReference type="InterPro" id="IPR051096">
    <property type="entry name" value="BhsA/McbA_stress_biofilm_assoc"/>
</dbReference>
<proteinExistence type="predicted"/>
<evidence type="ECO:0000259" key="3">
    <source>
        <dbReference type="Pfam" id="PF07338"/>
    </source>
</evidence>
<dbReference type="SUPFAM" id="SSF159871">
    <property type="entry name" value="YdgH-like"/>
    <property type="match status" value="1"/>
</dbReference>
<dbReference type="PANTHER" id="PTHR34156">
    <property type="entry name" value="OUTER MEMBRANE PROTEIN-RELATED-RELATED"/>
    <property type="match status" value="1"/>
</dbReference>
<dbReference type="Proteomes" id="UP000295719">
    <property type="component" value="Unassembled WGS sequence"/>
</dbReference>
<evidence type="ECO:0000313" key="5">
    <source>
        <dbReference type="Proteomes" id="UP000295719"/>
    </source>
</evidence>
<dbReference type="OrthoDB" id="6415092at2"/>
<feature type="domain" description="YdgH/BhsA/McbA-like" evidence="3">
    <location>
        <begin position="55"/>
        <end position="109"/>
    </location>
</feature>
<keyword evidence="5" id="KW-1185">Reference proteome</keyword>
<dbReference type="InterPro" id="IPR025543">
    <property type="entry name" value="Dodecin-like"/>
</dbReference>
<dbReference type="Pfam" id="PF07338">
    <property type="entry name" value="YdgH_BhsA-like"/>
    <property type="match status" value="1"/>
</dbReference>
<accession>A0A4R3Z265</accession>
<gene>
    <name evidence="4" type="ORF">EDC52_102335</name>
</gene>
<feature type="signal peptide" evidence="2">
    <location>
        <begin position="1"/>
        <end position="21"/>
    </location>
</feature>
<feature type="chain" id="PRO_5020827760" evidence="2">
    <location>
        <begin position="22"/>
        <end position="109"/>
    </location>
</feature>
<dbReference type="InterPro" id="IPR010854">
    <property type="entry name" value="YdgH/BhsA/McbA-like_dom"/>
</dbReference>
<protein>
    <submittedName>
        <fullName evidence="4">Uncharacterized protein DUF1471</fullName>
    </submittedName>
</protein>
<dbReference type="EMBL" id="SMCR01000002">
    <property type="protein sequence ID" value="TCV99007.1"/>
    <property type="molecule type" value="Genomic_DNA"/>
</dbReference>
<evidence type="ECO:0000256" key="2">
    <source>
        <dbReference type="SAM" id="SignalP"/>
    </source>
</evidence>
<dbReference type="AlphaFoldDB" id="A0A4R3Z265"/>
<name>A0A4R3Z265_9GAMM</name>
<comment type="caution">
    <text evidence="4">The sequence shown here is derived from an EMBL/GenBank/DDBJ whole genome shotgun (WGS) entry which is preliminary data.</text>
</comment>
<evidence type="ECO:0000256" key="1">
    <source>
        <dbReference type="ARBA" id="ARBA00022729"/>
    </source>
</evidence>
<evidence type="ECO:0000313" key="4">
    <source>
        <dbReference type="EMBL" id="TCV99007.1"/>
    </source>
</evidence>
<dbReference type="InterPro" id="IPR036275">
    <property type="entry name" value="YdgH-like_sf"/>
</dbReference>
<reference evidence="4 5" key="1">
    <citation type="submission" date="2019-03" db="EMBL/GenBank/DDBJ databases">
        <title>Genomic Encyclopedia of Type Strains, Phase IV (KMG-IV): sequencing the most valuable type-strain genomes for metagenomic binning, comparative biology and taxonomic classification.</title>
        <authorList>
            <person name="Goeker M."/>
        </authorList>
    </citation>
    <scope>NUCLEOTIDE SEQUENCE [LARGE SCALE GENOMIC DNA]</scope>
    <source>
        <strain evidence="4 5">DSM 19580</strain>
    </source>
</reference>
<dbReference type="Gene3D" id="3.30.1660.10">
    <property type="entry name" value="Flavin-binding protein dodecin"/>
    <property type="match status" value="1"/>
</dbReference>
<dbReference type="PROSITE" id="PS51257">
    <property type="entry name" value="PROKAR_LIPOPROTEIN"/>
    <property type="match status" value="1"/>
</dbReference>
<dbReference type="RefSeq" id="WP_131864389.1">
    <property type="nucleotide sequence ID" value="NZ_SMCR01000002.1"/>
</dbReference>
<organism evidence="4 5">
    <name type="scientific">Biostraticola tofi</name>
    <dbReference type="NCBI Taxonomy" id="466109"/>
    <lineage>
        <taxon>Bacteria</taxon>
        <taxon>Pseudomonadati</taxon>
        <taxon>Pseudomonadota</taxon>
        <taxon>Gammaproteobacteria</taxon>
        <taxon>Enterobacterales</taxon>
        <taxon>Bruguierivoracaceae</taxon>
        <taxon>Biostraticola</taxon>
    </lineage>
</organism>
<sequence>MKQIAAVIIPLSLLLAGCSLMNSESESTPASAAATSSGNAEPAVQISRNQVGSLVKSGNITVSERGSPMDAEQALQQKANENGARYYQVIYISETVTPGVWRGEAIIYR</sequence>
<keyword evidence="1 2" id="KW-0732">Signal</keyword>